<comment type="caution">
    <text evidence="4">The sequence shown here is derived from an EMBL/GenBank/DDBJ whole genome shotgun (WGS) entry which is preliminary data.</text>
</comment>
<feature type="domain" description="Peptidase M16 N-terminal" evidence="2">
    <location>
        <begin position="63"/>
        <end position="204"/>
    </location>
</feature>
<keyword evidence="5" id="KW-1185">Reference proteome</keyword>
<proteinExistence type="predicted"/>
<dbReference type="PANTHER" id="PTHR11851:SF224">
    <property type="entry name" value="PROCESSING PROTEASE"/>
    <property type="match status" value="1"/>
</dbReference>
<dbReference type="Pfam" id="PF05193">
    <property type="entry name" value="Peptidase_M16_C"/>
    <property type="match status" value="1"/>
</dbReference>
<keyword evidence="1" id="KW-0732">Signal</keyword>
<dbReference type="Gene3D" id="3.30.830.10">
    <property type="entry name" value="Metalloenzyme, LuxS/M16 peptidase-like"/>
    <property type="match status" value="2"/>
</dbReference>
<evidence type="ECO:0000259" key="2">
    <source>
        <dbReference type="Pfam" id="PF00675"/>
    </source>
</evidence>
<name>A0AB35WNH6_9PSED</name>
<feature type="chain" id="PRO_5044204899" evidence="1">
    <location>
        <begin position="23"/>
        <end position="466"/>
    </location>
</feature>
<dbReference type="InterPro" id="IPR007863">
    <property type="entry name" value="Peptidase_M16_C"/>
</dbReference>
<feature type="domain" description="Peptidase M16 C-terminal" evidence="3">
    <location>
        <begin position="214"/>
        <end position="387"/>
    </location>
</feature>
<dbReference type="AlphaFoldDB" id="A0AB35WNH6"/>
<protein>
    <submittedName>
        <fullName evidence="4">Pitrilysin family protein</fullName>
    </submittedName>
</protein>
<organism evidence="4 5">
    <name type="scientific">Pseudomonas auratipiscis</name>
    <dbReference type="NCBI Taxonomy" id="3115853"/>
    <lineage>
        <taxon>Bacteria</taxon>
        <taxon>Pseudomonadati</taxon>
        <taxon>Pseudomonadota</taxon>
        <taxon>Gammaproteobacteria</taxon>
        <taxon>Pseudomonadales</taxon>
        <taxon>Pseudomonadaceae</taxon>
        <taxon>Pseudomonas</taxon>
    </lineage>
</organism>
<dbReference type="GO" id="GO:0046872">
    <property type="term" value="F:metal ion binding"/>
    <property type="evidence" value="ECO:0007669"/>
    <property type="project" value="InterPro"/>
</dbReference>
<dbReference type="SUPFAM" id="SSF63411">
    <property type="entry name" value="LuxS/MPP-like metallohydrolase"/>
    <property type="match status" value="2"/>
</dbReference>
<evidence type="ECO:0000256" key="1">
    <source>
        <dbReference type="SAM" id="SignalP"/>
    </source>
</evidence>
<dbReference type="InterPro" id="IPR011765">
    <property type="entry name" value="Pept_M16_N"/>
</dbReference>
<sequence>MNKITSSFLYALLALVCGVLHAQEQSHVLELESLKTPPASPAQLQLPIESWQTPQGSQVLFLRSPKLPMFDVRVVFDAGSARDDGASGLAQLTTGMLDEGTTQRDDLQIAEEFDEIGAKFQKSVHLDYTYVSVRSLSSGPHRAKAVALLAEVLGQPQFAEDKLQLIKDQMNSLSARNKDYAMTKALSQLYAHTYAGHPYATPKLGTPQTLETLKIADLQAFHQHAFNAENALITLVGDLTQEQARDIATQLSTALPGGTALPPLQKPATFEPEIYHIAHPGAQSLLLLAIPGVGIDHPDAPALTLANLILGGGSTSRLFEQLRTQRGLTYSASSHLLQPTGTGIWVFNTQVQAKYQEGAVALLEELLQEYADNGPTEQEFTDAKNKLRGVYLRESVSNEQLSQILMRIGVHQLPLDYRQAFIAHVQALTLDELNVALKKHLKLDKLVRISVGPTGEQHPLPEQPAG</sequence>
<dbReference type="InterPro" id="IPR011249">
    <property type="entry name" value="Metalloenz_LuxS/M16"/>
</dbReference>
<gene>
    <name evidence="4" type="ORF">V0R53_04405</name>
</gene>
<evidence type="ECO:0000259" key="3">
    <source>
        <dbReference type="Pfam" id="PF05193"/>
    </source>
</evidence>
<dbReference type="InterPro" id="IPR050361">
    <property type="entry name" value="MPP/UQCRC_Complex"/>
</dbReference>
<dbReference type="EMBL" id="JAZDQP010000002">
    <property type="protein sequence ID" value="MEE1865635.1"/>
    <property type="molecule type" value="Genomic_DNA"/>
</dbReference>
<dbReference type="PANTHER" id="PTHR11851">
    <property type="entry name" value="METALLOPROTEASE"/>
    <property type="match status" value="1"/>
</dbReference>
<reference evidence="4 5" key="1">
    <citation type="submission" date="2024-01" db="EMBL/GenBank/DDBJ databases">
        <title>Unpublished Manusciprt.</title>
        <authorList>
            <person name="Duman M."/>
            <person name="Valdes E.G."/>
            <person name="Ajmi N."/>
            <person name="Altun S."/>
            <person name="Saticioglu I.B."/>
        </authorList>
    </citation>
    <scope>NUCLEOTIDE SEQUENCE [LARGE SCALE GENOMIC DNA]</scope>
    <source>
        <strain evidence="4 5">120P</strain>
    </source>
</reference>
<accession>A0AB35WNH6</accession>
<evidence type="ECO:0000313" key="5">
    <source>
        <dbReference type="Proteomes" id="UP001307839"/>
    </source>
</evidence>
<feature type="signal peptide" evidence="1">
    <location>
        <begin position="1"/>
        <end position="22"/>
    </location>
</feature>
<dbReference type="RefSeq" id="WP_136478617.1">
    <property type="nucleotide sequence ID" value="NZ_JAZDCU010000002.1"/>
</dbReference>
<dbReference type="Pfam" id="PF00675">
    <property type="entry name" value="Peptidase_M16"/>
    <property type="match status" value="1"/>
</dbReference>
<evidence type="ECO:0000313" key="4">
    <source>
        <dbReference type="EMBL" id="MEE1865635.1"/>
    </source>
</evidence>
<dbReference type="Proteomes" id="UP001307839">
    <property type="component" value="Unassembled WGS sequence"/>
</dbReference>